<proteinExistence type="predicted"/>
<dbReference type="Pfam" id="PF12773">
    <property type="entry name" value="DZR"/>
    <property type="match status" value="1"/>
</dbReference>
<evidence type="ECO:0000313" key="3">
    <source>
        <dbReference type="Proteomes" id="UP000737402"/>
    </source>
</evidence>
<evidence type="ECO:0000259" key="1">
    <source>
        <dbReference type="Pfam" id="PF12773"/>
    </source>
</evidence>
<organism evidence="2 3">
    <name type="scientific">Sutcliffiella tianshenii</name>
    <dbReference type="NCBI Taxonomy" id="1463404"/>
    <lineage>
        <taxon>Bacteria</taxon>
        <taxon>Bacillati</taxon>
        <taxon>Bacillota</taxon>
        <taxon>Bacilli</taxon>
        <taxon>Bacillales</taxon>
        <taxon>Bacillaceae</taxon>
        <taxon>Sutcliffiella</taxon>
    </lineage>
</organism>
<reference evidence="2 3" key="1">
    <citation type="submission" date="2021-01" db="EMBL/GenBank/DDBJ databases">
        <title>Genomic Encyclopedia of Type Strains, Phase IV (KMG-IV): sequencing the most valuable type-strain genomes for metagenomic binning, comparative biology and taxonomic classification.</title>
        <authorList>
            <person name="Goeker M."/>
        </authorList>
    </citation>
    <scope>NUCLEOTIDE SEQUENCE [LARGE SCALE GENOMIC DNA]</scope>
    <source>
        <strain evidence="2 3">DSM 25879</strain>
    </source>
</reference>
<dbReference type="Proteomes" id="UP000737402">
    <property type="component" value="Unassembled WGS sequence"/>
</dbReference>
<sequence>MANDLQTRLGEGLSKVQGGIEQGKQKLQVAQEISRLKKSMAESSWKKSKILLELGQVTYRKLRSGLIQDEELATHVGSIVGLDKQMYTASKQIAELSKTTQNGIACSCGTVNGATDRFCGGCGSKIEQPNEIDLSTASACGKCEEVVPVGANFCPCCGSKA</sequence>
<evidence type="ECO:0000313" key="2">
    <source>
        <dbReference type="EMBL" id="MBM7618519.1"/>
    </source>
</evidence>
<comment type="caution">
    <text evidence="2">The sequence shown here is derived from an EMBL/GenBank/DDBJ whole genome shotgun (WGS) entry which is preliminary data.</text>
</comment>
<name>A0ABS2NV62_9BACI</name>
<dbReference type="RefSeq" id="WP_204412808.1">
    <property type="nucleotide sequence ID" value="NZ_JAFBED010000001.1"/>
</dbReference>
<protein>
    <submittedName>
        <fullName evidence="2">NADH pyrophosphatase NudC (Nudix superfamily)</fullName>
    </submittedName>
</protein>
<gene>
    <name evidence="2" type="ORF">JOC95_000361</name>
</gene>
<accession>A0ABS2NV62</accession>
<keyword evidence="3" id="KW-1185">Reference proteome</keyword>
<feature type="domain" description="DZANK-type" evidence="1">
    <location>
        <begin position="107"/>
        <end position="158"/>
    </location>
</feature>
<dbReference type="EMBL" id="JAFBED010000001">
    <property type="protein sequence ID" value="MBM7618519.1"/>
    <property type="molecule type" value="Genomic_DNA"/>
</dbReference>
<dbReference type="InterPro" id="IPR025874">
    <property type="entry name" value="DZR"/>
</dbReference>